<dbReference type="InterPro" id="IPR026341">
    <property type="entry name" value="T9SS_type_B"/>
</dbReference>
<evidence type="ECO:0000313" key="3">
    <source>
        <dbReference type="EMBL" id="NCI51701.1"/>
    </source>
</evidence>
<dbReference type="SUPFAM" id="SSF49299">
    <property type="entry name" value="PKD domain"/>
    <property type="match status" value="1"/>
</dbReference>
<dbReference type="Proteomes" id="UP000753802">
    <property type="component" value="Unassembled WGS sequence"/>
</dbReference>
<dbReference type="SMART" id="SM00089">
    <property type="entry name" value="PKD"/>
    <property type="match status" value="1"/>
</dbReference>
<dbReference type="EMBL" id="JAACJS010000015">
    <property type="protein sequence ID" value="NCI51701.1"/>
    <property type="molecule type" value="Genomic_DNA"/>
</dbReference>
<feature type="signal peptide" evidence="1">
    <location>
        <begin position="1"/>
        <end position="25"/>
    </location>
</feature>
<keyword evidence="4" id="KW-1185">Reference proteome</keyword>
<protein>
    <submittedName>
        <fullName evidence="3">T9SS type B sorting domain-containing protein</fullName>
    </submittedName>
</protein>
<accession>A0ABW9ZX17</accession>
<dbReference type="Gene3D" id="2.60.40.10">
    <property type="entry name" value="Immunoglobulins"/>
    <property type="match status" value="1"/>
</dbReference>
<dbReference type="PROSITE" id="PS50093">
    <property type="entry name" value="PKD"/>
    <property type="match status" value="1"/>
</dbReference>
<dbReference type="RefSeq" id="WP_161819973.1">
    <property type="nucleotide sequence ID" value="NZ_JAACJS010000015.1"/>
</dbReference>
<feature type="chain" id="PRO_5047150283" evidence="1">
    <location>
        <begin position="26"/>
        <end position="1485"/>
    </location>
</feature>
<dbReference type="CDD" id="cd00146">
    <property type="entry name" value="PKD"/>
    <property type="match status" value="1"/>
</dbReference>
<dbReference type="InterPro" id="IPR045828">
    <property type="entry name" value="PKD_Bacteroidetes"/>
</dbReference>
<dbReference type="Pfam" id="PF18911">
    <property type="entry name" value="PKD_4"/>
    <property type="match status" value="1"/>
</dbReference>
<evidence type="ECO:0000256" key="1">
    <source>
        <dbReference type="SAM" id="SignalP"/>
    </source>
</evidence>
<dbReference type="InterPro" id="IPR013783">
    <property type="entry name" value="Ig-like_fold"/>
</dbReference>
<dbReference type="InterPro" id="IPR022409">
    <property type="entry name" value="PKD/Chitinase_dom"/>
</dbReference>
<dbReference type="InterPro" id="IPR000601">
    <property type="entry name" value="PKD_dom"/>
</dbReference>
<dbReference type="Pfam" id="PF19406">
    <property type="entry name" value="PKD_5"/>
    <property type="match status" value="9"/>
</dbReference>
<evidence type="ECO:0000259" key="2">
    <source>
        <dbReference type="PROSITE" id="PS50093"/>
    </source>
</evidence>
<dbReference type="Pfam" id="PF13585">
    <property type="entry name" value="CHU_C"/>
    <property type="match status" value="1"/>
</dbReference>
<proteinExistence type="predicted"/>
<dbReference type="NCBIfam" id="TIGR04131">
    <property type="entry name" value="Bac_Flav_CTERM"/>
    <property type="match status" value="1"/>
</dbReference>
<organism evidence="3 4">
    <name type="scientific">Sediminibacterium roseum</name>
    <dbReference type="NCBI Taxonomy" id="1978412"/>
    <lineage>
        <taxon>Bacteria</taxon>
        <taxon>Pseudomonadati</taxon>
        <taxon>Bacteroidota</taxon>
        <taxon>Chitinophagia</taxon>
        <taxon>Chitinophagales</taxon>
        <taxon>Chitinophagaceae</taxon>
        <taxon>Sediminibacterium</taxon>
    </lineage>
</organism>
<sequence>MNNRLVKGLALVLVMITVSSTQSFAQPQTATVCSGTPFYFYKPGAVAGTTYTWSAPNILPAAGAITGGAAQSTPQTSVSELLENTTTFQAKATYTVVATNPNTSATETFTLEVTVNPLPELTSSPTPAAICSGTAFNYVPQSSTPNSGFAWSRLAVPGVSNVGAQGNGNPNEILSNTTVMPVTVIYKYTVTANGCSKGEQEVAVDVNPIPFLSSSLLPAAVCSGSTFNYVPASPNANSYSWTRAAVAGISNTAGQSNGNPEIHELLQNTTLTPRLVAYRYTLTNTSLTCSSNTQVIEVVVNPTAVVANQTITSLCNTNAFLSSPANVPEGTLYTWNTPAPINSTANIIGGSAVSVGQLFISQQLTNLGTSTETLRYTVTANSGGCIGSTFFVDVPVNTTSNSRAELTNPTPAGICSGGTFNFTPASATASSYSWKRFYNSSIAQSANQSNNTSGNITEILTNTTSIQTTAYYAYTLFTPNGCSNTVTLAVPVNPPTSLSTPLTPVPICSSTTFNYEPASATPNTSFAWTRAVVTGISNSADGGTGNPKETLVNTTPNPIPVVYRYAMTTPDGCNNAQNVTVVVNPTPLLTSTANPAAVCSGSPFTYNPASSSSGVSFSWTRAAVPSISNAAGSGNGVVLSEILVDTSIVSVPVVYNYIVSANGCASPAQPVTVVVKPTPRVSGQFVTACSKTTLELPALNVPAGTTYGWAPPSITPLSSLAGANAVTLTGETSFTQFLTNQTLNPAFAVYNVTPVTNGCTGVTFRVDATINPVPVVANQQLQSVCSGVGFSYSNGSVPTGTTYTWSSPVQTPLNSLTGASAQSIGQSSISQLLSSTNNQTNTAVYTVTPTAYGCAGQTFMLTVPVNPTPAINSITDTICSAGSFVLAPTAPSNTTYSWGLPTSLPFGAIVGSSAQTGQTTISQTLTNATNTNGRAVYTVTPTSGTCVGPTFNVSVTVGVPLPFTPDQAALICSGTAFDVTPATARPGTSYTWSVPTITPAGSIVGASAVTTPQTFISQKLDNLITRTDTVEYTILPYNTGCRGNIFKATVRVLPLPTATITGSPVICRTPTDTVSVSFTGTGPWSFNYTNGNTTGTQTGITTSPYKWAVAAIPDLASRALSISEVRDFACVNTGNTGVFVQKVNPLPTAQMVSLHGIYICNNIQDTLLVQSLRSTDVLSYQWTRNGTPVPNAVRDTFITSQAGRYNVTLVNQFGCTDTIAAPIPVSVVLQPVLRISLDSYCVDKQIQFTNLTDTLSIGATTWLWDFGDTTTSTAFHPTHTYARAGKHHLRLTAVQAFCAGYTTSADAILDVQAPIPGITMPSVSTYKGTITPLAVRALPNYTYRWNPSRGIDRPDSASVNFDLSSTQQYAVSLISSGGCVTTDSLLVRVFDDKLQNIFVPKSFTPNNDGINDKLYPYLSGIKEFKYFKVFNRFGKLMFETTNPDIGWNGSVNGTAQPMGIYLWFSVGTALDGTPVENKGQTLLIR</sequence>
<keyword evidence="1" id="KW-0732">Signal</keyword>
<name>A0ABW9ZX17_9BACT</name>
<dbReference type="InterPro" id="IPR035986">
    <property type="entry name" value="PKD_dom_sf"/>
</dbReference>
<comment type="caution">
    <text evidence="3">The sequence shown here is derived from an EMBL/GenBank/DDBJ whole genome shotgun (WGS) entry which is preliminary data.</text>
</comment>
<feature type="domain" description="PKD" evidence="2">
    <location>
        <begin position="1260"/>
        <end position="1293"/>
    </location>
</feature>
<evidence type="ECO:0000313" key="4">
    <source>
        <dbReference type="Proteomes" id="UP000753802"/>
    </source>
</evidence>
<reference evidence="3 4" key="1">
    <citation type="submission" date="2020-01" db="EMBL/GenBank/DDBJ databases">
        <title>Genome analysis.</title>
        <authorList>
            <person name="Wu S."/>
            <person name="Wang G."/>
        </authorList>
    </citation>
    <scope>NUCLEOTIDE SEQUENCE [LARGE SCALE GENOMIC DNA]</scope>
    <source>
        <strain evidence="3 4">SYL130</strain>
    </source>
</reference>
<gene>
    <name evidence="3" type="ORF">GWC95_17385</name>
</gene>